<dbReference type="PANTHER" id="PTHR48020:SF25">
    <property type="entry name" value="SUGAR TRANSPORTER, PUTATIVE (AFU_ORTHOLOGUE AFUA_7G05830)-RELATED"/>
    <property type="match status" value="1"/>
</dbReference>
<feature type="compositionally biased region" description="Basic and acidic residues" evidence="8">
    <location>
        <begin position="844"/>
        <end position="853"/>
    </location>
</feature>
<dbReference type="Gene3D" id="1.20.1250.20">
    <property type="entry name" value="MFS general substrate transporter like domains"/>
    <property type="match status" value="1"/>
</dbReference>
<comment type="subcellular location">
    <subcellularLocation>
        <location evidence="1">Membrane</location>
        <topology evidence="1">Multi-pass membrane protein</topology>
    </subcellularLocation>
</comment>
<dbReference type="CDD" id="cd00590">
    <property type="entry name" value="RRM_SF"/>
    <property type="match status" value="2"/>
</dbReference>
<dbReference type="AlphaFoldDB" id="A0A370BRH9"/>
<feature type="transmembrane region" description="Helical" evidence="9">
    <location>
        <begin position="172"/>
        <end position="194"/>
    </location>
</feature>
<reference evidence="12 13" key="1">
    <citation type="submission" date="2018-07" db="EMBL/GenBank/DDBJ databases">
        <title>Section-level genome sequencing of Aspergillus section Nigri to investigate inter- and intra-species variation.</title>
        <authorList>
            <consortium name="DOE Joint Genome Institute"/>
            <person name="Vesth T.C."/>
            <person name="Nybo J.L."/>
            <person name="Theobald S."/>
            <person name="Frisvad J.C."/>
            <person name="Larsen T.O."/>
            <person name="Nielsen K.F."/>
            <person name="Hoof J.B."/>
            <person name="Brandl J."/>
            <person name="Salamov A."/>
            <person name="Riley R."/>
            <person name="Gladden J.M."/>
            <person name="Phatale P."/>
            <person name="Nielsen M.T."/>
            <person name="Lyhne E.K."/>
            <person name="Kogle M.E."/>
            <person name="Strasser K."/>
            <person name="McDonnell E."/>
            <person name="Barry K."/>
            <person name="Clum A."/>
            <person name="Chen C."/>
            <person name="Nolan M."/>
            <person name="Sandor L."/>
            <person name="Kuo A."/>
            <person name="Lipzen A."/>
            <person name="Hainaut M."/>
            <person name="Drula E."/>
            <person name="Tsang A."/>
            <person name="Magnuson J.K."/>
            <person name="Henrissat B."/>
            <person name="Wiebenga A."/>
            <person name="Simmons B.A."/>
            <person name="Makela M.R."/>
            <person name="De vries R.P."/>
            <person name="Grigoriev I.V."/>
            <person name="Mortensen U.H."/>
            <person name="Baker S.E."/>
            <person name="Andersen M.R."/>
        </authorList>
    </citation>
    <scope>NUCLEOTIDE SEQUENCE [LARGE SCALE GENOMIC DNA]</scope>
    <source>
        <strain evidence="12 13">ATCC 13496</strain>
    </source>
</reference>
<dbReference type="SMART" id="SM00360">
    <property type="entry name" value="RRM"/>
    <property type="match status" value="2"/>
</dbReference>
<dbReference type="InterPro" id="IPR020846">
    <property type="entry name" value="MFS_dom"/>
</dbReference>
<dbReference type="InterPro" id="IPR000504">
    <property type="entry name" value="RRM_dom"/>
</dbReference>
<dbReference type="InterPro" id="IPR003663">
    <property type="entry name" value="Sugar/inositol_transpt"/>
</dbReference>
<feature type="domain" description="RRM" evidence="10">
    <location>
        <begin position="877"/>
        <end position="964"/>
    </location>
</feature>
<feature type="compositionally biased region" description="Low complexity" evidence="8">
    <location>
        <begin position="858"/>
        <end position="874"/>
    </location>
</feature>
<evidence type="ECO:0000256" key="5">
    <source>
        <dbReference type="ARBA" id="ARBA00022989"/>
    </source>
</evidence>
<keyword evidence="5 9" id="KW-1133">Transmembrane helix</keyword>
<dbReference type="InterPro" id="IPR005828">
    <property type="entry name" value="MFS_sugar_transport-like"/>
</dbReference>
<evidence type="ECO:0000256" key="3">
    <source>
        <dbReference type="ARBA" id="ARBA00022448"/>
    </source>
</evidence>
<dbReference type="PROSITE" id="PS50850">
    <property type="entry name" value="MFS"/>
    <property type="match status" value="1"/>
</dbReference>
<dbReference type="InterPro" id="IPR050814">
    <property type="entry name" value="Myo-inositol_Transporter"/>
</dbReference>
<protein>
    <recommendedName>
        <fullName evidence="14">MFS general substrate transporter</fullName>
    </recommendedName>
</protein>
<keyword evidence="4 9" id="KW-0812">Transmembrane</keyword>
<feature type="domain" description="Major facilitator superfamily (MFS) profile" evidence="11">
    <location>
        <begin position="131"/>
        <end position="560"/>
    </location>
</feature>
<evidence type="ECO:0000256" key="6">
    <source>
        <dbReference type="ARBA" id="ARBA00023136"/>
    </source>
</evidence>
<feature type="transmembrane region" description="Helical" evidence="9">
    <location>
        <begin position="506"/>
        <end position="525"/>
    </location>
</feature>
<dbReference type="PANTHER" id="PTHR48020">
    <property type="entry name" value="PROTON MYO-INOSITOL COTRANSPORTER"/>
    <property type="match status" value="1"/>
</dbReference>
<dbReference type="GO" id="GO:0016020">
    <property type="term" value="C:membrane"/>
    <property type="evidence" value="ECO:0007669"/>
    <property type="project" value="UniProtKB-SubCell"/>
</dbReference>
<feature type="transmembrane region" description="Helical" evidence="9">
    <location>
        <begin position="277"/>
        <end position="296"/>
    </location>
</feature>
<evidence type="ECO:0000259" key="10">
    <source>
        <dbReference type="PROSITE" id="PS50102"/>
    </source>
</evidence>
<feature type="transmembrane region" description="Helical" evidence="9">
    <location>
        <begin position="206"/>
        <end position="227"/>
    </location>
</feature>
<name>A0A370BRH9_ASPNG</name>
<dbReference type="InterPro" id="IPR035979">
    <property type="entry name" value="RBD_domain_sf"/>
</dbReference>
<feature type="region of interest" description="Disordered" evidence="8">
    <location>
        <begin position="811"/>
        <end position="879"/>
    </location>
</feature>
<dbReference type="GO" id="GO:0022857">
    <property type="term" value="F:transmembrane transporter activity"/>
    <property type="evidence" value="ECO:0007669"/>
    <property type="project" value="InterPro"/>
</dbReference>
<accession>A0A370BRH9</accession>
<keyword evidence="3" id="KW-0813">Transport</keyword>
<feature type="transmembrane region" description="Helical" evidence="9">
    <location>
        <begin position="409"/>
        <end position="429"/>
    </location>
</feature>
<feature type="compositionally biased region" description="Basic and acidic residues" evidence="8">
    <location>
        <begin position="962"/>
        <end position="982"/>
    </location>
</feature>
<evidence type="ECO:0000256" key="4">
    <source>
        <dbReference type="ARBA" id="ARBA00022692"/>
    </source>
</evidence>
<dbReference type="Proteomes" id="UP000253845">
    <property type="component" value="Unassembled WGS sequence"/>
</dbReference>
<feature type="domain" description="RRM" evidence="10">
    <location>
        <begin position="733"/>
        <end position="812"/>
    </location>
</feature>
<feature type="region of interest" description="Disordered" evidence="8">
    <location>
        <begin position="683"/>
        <end position="725"/>
    </location>
</feature>
<keyword evidence="6 9" id="KW-0472">Membrane</keyword>
<dbReference type="EMBL" id="KZ851936">
    <property type="protein sequence ID" value="RDH16705.1"/>
    <property type="molecule type" value="Genomic_DNA"/>
</dbReference>
<gene>
    <name evidence="12" type="ORF">M747DRAFT_317645</name>
</gene>
<comment type="similarity">
    <text evidence="2">Belongs to the major facilitator superfamily. Sugar transporter (TC 2.A.1.1) family.</text>
</comment>
<evidence type="ECO:0000256" key="9">
    <source>
        <dbReference type="SAM" id="Phobius"/>
    </source>
</evidence>
<dbReference type="SUPFAM" id="SSF103473">
    <property type="entry name" value="MFS general substrate transporter"/>
    <property type="match status" value="1"/>
</dbReference>
<evidence type="ECO:0000256" key="2">
    <source>
        <dbReference type="ARBA" id="ARBA00010992"/>
    </source>
</evidence>
<feature type="transmembrane region" description="Helical" evidence="9">
    <location>
        <begin position="464"/>
        <end position="485"/>
    </location>
</feature>
<evidence type="ECO:0008006" key="14">
    <source>
        <dbReference type="Google" id="ProtNLM"/>
    </source>
</evidence>
<feature type="transmembrane region" description="Helical" evidence="9">
    <location>
        <begin position="537"/>
        <end position="556"/>
    </location>
</feature>
<dbReference type="InterPro" id="IPR036259">
    <property type="entry name" value="MFS_trans_sf"/>
</dbReference>
<evidence type="ECO:0000256" key="7">
    <source>
        <dbReference type="PROSITE-ProRule" id="PRU00176"/>
    </source>
</evidence>
<dbReference type="VEuPathDB" id="FungiDB:M747DRAFT_317645"/>
<evidence type="ECO:0000256" key="8">
    <source>
        <dbReference type="SAM" id="MobiDB-lite"/>
    </source>
</evidence>
<evidence type="ECO:0000313" key="13">
    <source>
        <dbReference type="Proteomes" id="UP000253845"/>
    </source>
</evidence>
<dbReference type="GO" id="GO:0015791">
    <property type="term" value="P:polyol transmembrane transport"/>
    <property type="evidence" value="ECO:0007669"/>
    <property type="project" value="UniProtKB-ARBA"/>
</dbReference>
<sequence length="993" mass="111363">MSTDAECPVIGEPIFENKPSNDEYVSDHRETIRLQRSFGTAAERARRNMNAKLANPLAGYTQEELRQQGINFAITHQMGDEEDVRAFAMGAMLAQVPERYAEVPGLTPQELAVLENEYAHRWSQPWTMYLVICLCSLSAAVQGMDETVVNGAQIFYKHQFGIDRGSESRSNWLLGLVNCAPYMCCALVGCWLTVPFNAWFGRRGTIFITCCFSAITCLWQGFVNTWWHMFIARFALGFGIGPKSATVPIYAAETAPPVIRGALIQDPAGIVGLNWRLMMASALFPALLVCCFVFTCPESPRWYMSRNRYDKAYESMCSLRFNKVQAARDLYYMHTLLQAETGMKLGQNKLIELIAVPRNRRALIASELVMFMQQVCVNVIAYYSSEIFLGTTGNSLTQLSVSNQRKALAASFGWGMINWLFAIPAVYTIDTFGRRNLLLTTFPLMALSMFFTGFSFWIPEDTHSSARLGCIALGTYLFAIVYSVGEGPVPFTYSAEAYPLYVRSHGMALATATTWLFNCLLAITWPSLRAAFTPQGAFSWYAGWCIVGWWLILMFMPETKGKTLEELDQVFSVPTRFHAAYGLRQIPYFFRSARGYKSSHRQTAVGTIVDPHEEGMRRKQRAALYDENLPRFANRPIIGSAEINPSPAVCAVCGICAVWFHFASKKSPQKNVYQNGVRTTGRAFHSPNWRVKREESPSGQNAAAGSPGPKTSTSRLAFSRPSPHVPQAISEGRRLYVGNMPYTAKSEDVQALFDAAEFRIERIDIAIDPFTGRNPSYCFVDLETKELAERAMTELDGRDMLGRPVKIKPGVVKTQSERAQQQQQQQQRSDASPRETRSSPFSMDRWRRGDEAQPPRTPSKTTTTTTASTPSNSDPSRRLYVGGLPRLTDQEAITSNMTNFFKDYNVENVSKLFAPHPAKRFEPGDHYYLFVDFSSVEEAENAMNALNRAEGPWGAVLRVQRARGENNSQERRPKWSSSRDEATPAAEEVAVAA</sequence>
<dbReference type="PRINTS" id="PR00171">
    <property type="entry name" value="SUGRTRNSPORT"/>
</dbReference>
<feature type="compositionally biased region" description="Polar residues" evidence="8">
    <location>
        <begin position="697"/>
        <end position="716"/>
    </location>
</feature>
<dbReference type="Pfam" id="PF00076">
    <property type="entry name" value="RRM_1"/>
    <property type="match status" value="1"/>
</dbReference>
<dbReference type="SUPFAM" id="SSF54928">
    <property type="entry name" value="RNA-binding domain, RBD"/>
    <property type="match status" value="1"/>
</dbReference>
<dbReference type="InterPro" id="IPR012677">
    <property type="entry name" value="Nucleotide-bd_a/b_plait_sf"/>
</dbReference>
<feature type="region of interest" description="Disordered" evidence="8">
    <location>
        <begin position="961"/>
        <end position="993"/>
    </location>
</feature>
<dbReference type="Gene3D" id="3.30.70.330">
    <property type="match status" value="2"/>
</dbReference>
<evidence type="ECO:0000259" key="11">
    <source>
        <dbReference type="PROSITE" id="PS50850"/>
    </source>
</evidence>
<proteinExistence type="inferred from homology"/>
<keyword evidence="7" id="KW-0694">RNA-binding</keyword>
<dbReference type="PROSITE" id="PS50102">
    <property type="entry name" value="RRM"/>
    <property type="match status" value="2"/>
</dbReference>
<evidence type="ECO:0000313" key="12">
    <source>
        <dbReference type="EMBL" id="RDH16705.1"/>
    </source>
</evidence>
<feature type="transmembrane region" description="Helical" evidence="9">
    <location>
        <begin position="436"/>
        <end position="458"/>
    </location>
</feature>
<organism evidence="12 13">
    <name type="scientific">Aspergillus niger ATCC 13496</name>
    <dbReference type="NCBI Taxonomy" id="1353008"/>
    <lineage>
        <taxon>Eukaryota</taxon>
        <taxon>Fungi</taxon>
        <taxon>Dikarya</taxon>
        <taxon>Ascomycota</taxon>
        <taxon>Pezizomycotina</taxon>
        <taxon>Eurotiomycetes</taxon>
        <taxon>Eurotiomycetidae</taxon>
        <taxon>Eurotiales</taxon>
        <taxon>Aspergillaceae</taxon>
        <taxon>Aspergillus</taxon>
        <taxon>Aspergillus subgen. Circumdati</taxon>
    </lineage>
</organism>
<evidence type="ECO:0000256" key="1">
    <source>
        <dbReference type="ARBA" id="ARBA00004141"/>
    </source>
</evidence>
<dbReference type="GO" id="GO:0015798">
    <property type="term" value="P:myo-inositol transport"/>
    <property type="evidence" value="ECO:0007669"/>
    <property type="project" value="UniProtKB-ARBA"/>
</dbReference>
<dbReference type="Pfam" id="PF00083">
    <property type="entry name" value="Sugar_tr"/>
    <property type="match status" value="2"/>
</dbReference>
<dbReference type="GO" id="GO:0003723">
    <property type="term" value="F:RNA binding"/>
    <property type="evidence" value="ECO:0007669"/>
    <property type="project" value="UniProtKB-UniRule"/>
</dbReference>